<evidence type="ECO:0000313" key="2">
    <source>
        <dbReference type="EMBL" id="KAK6632401.1"/>
    </source>
</evidence>
<protein>
    <submittedName>
        <fullName evidence="2">Uncharacterized protein</fullName>
    </submittedName>
</protein>
<name>A0ABR1B0U3_POLSC</name>
<sequence>MSARHQPESNFRQAKTDSVQPEKCLEVMGKSGFRKAGKKERPVGRVGKKQRKTSIKRFVFVPRGHISAVIFQKMKKRFRLGRNFPNTKRPVVYFLQHSKALQFSYADIISREPDPIESSDFRKLFNFSFGQGVFFRSRGEILSSGGRSGLRGRKDFPGRRSMKT</sequence>
<evidence type="ECO:0000313" key="3">
    <source>
        <dbReference type="Proteomes" id="UP001359485"/>
    </source>
</evidence>
<proteinExistence type="predicted"/>
<dbReference type="EMBL" id="JAWJWF010000005">
    <property type="protein sequence ID" value="KAK6632401.1"/>
    <property type="molecule type" value="Genomic_DNA"/>
</dbReference>
<organism evidence="2 3">
    <name type="scientific">Polyplax serrata</name>
    <name type="common">Common mouse louse</name>
    <dbReference type="NCBI Taxonomy" id="468196"/>
    <lineage>
        <taxon>Eukaryota</taxon>
        <taxon>Metazoa</taxon>
        <taxon>Ecdysozoa</taxon>
        <taxon>Arthropoda</taxon>
        <taxon>Hexapoda</taxon>
        <taxon>Insecta</taxon>
        <taxon>Pterygota</taxon>
        <taxon>Neoptera</taxon>
        <taxon>Paraneoptera</taxon>
        <taxon>Psocodea</taxon>
        <taxon>Troctomorpha</taxon>
        <taxon>Phthiraptera</taxon>
        <taxon>Anoplura</taxon>
        <taxon>Polyplacidae</taxon>
        <taxon>Polyplax</taxon>
    </lineage>
</organism>
<accession>A0ABR1B0U3</accession>
<evidence type="ECO:0000256" key="1">
    <source>
        <dbReference type="SAM" id="MobiDB-lite"/>
    </source>
</evidence>
<comment type="caution">
    <text evidence="2">The sequence shown here is derived from an EMBL/GenBank/DDBJ whole genome shotgun (WGS) entry which is preliminary data.</text>
</comment>
<gene>
    <name evidence="2" type="ORF">RUM44_007443</name>
</gene>
<feature type="compositionally biased region" description="Polar residues" evidence="1">
    <location>
        <begin position="8"/>
        <end position="19"/>
    </location>
</feature>
<reference evidence="2 3" key="1">
    <citation type="submission" date="2023-09" db="EMBL/GenBank/DDBJ databases">
        <title>Genomes of two closely related lineages of the louse Polyplax serrata with different host specificities.</title>
        <authorList>
            <person name="Martinu J."/>
            <person name="Tarabai H."/>
            <person name="Stefka J."/>
            <person name="Hypsa V."/>
        </authorList>
    </citation>
    <scope>NUCLEOTIDE SEQUENCE [LARGE SCALE GENOMIC DNA]</scope>
    <source>
        <strain evidence="2">98ZLc_SE</strain>
    </source>
</reference>
<dbReference type="Proteomes" id="UP001359485">
    <property type="component" value="Unassembled WGS sequence"/>
</dbReference>
<keyword evidence="3" id="KW-1185">Reference proteome</keyword>
<feature type="region of interest" description="Disordered" evidence="1">
    <location>
        <begin position="1"/>
        <end position="48"/>
    </location>
</feature>